<keyword evidence="4 12" id="KW-0645">Protease</keyword>
<evidence type="ECO:0000313" key="15">
    <source>
        <dbReference type="Proteomes" id="UP000034753"/>
    </source>
</evidence>
<feature type="transmembrane region" description="Helical" evidence="12">
    <location>
        <begin position="202"/>
        <end position="223"/>
    </location>
</feature>
<evidence type="ECO:0000256" key="6">
    <source>
        <dbReference type="ARBA" id="ARBA00022723"/>
    </source>
</evidence>
<dbReference type="Pfam" id="PF01435">
    <property type="entry name" value="Peptidase_M48"/>
    <property type="match status" value="1"/>
</dbReference>
<feature type="active site" evidence="12">
    <location>
        <position position="152"/>
    </location>
</feature>
<comment type="caution">
    <text evidence="14">The sequence shown here is derived from an EMBL/GenBank/DDBJ whole genome shotgun (WGS) entry which is preliminary data.</text>
</comment>
<sequence>MATVNTAWDHVSGNIFKTYLIMFFFSLFTIGVIYVIAQGFGYGETGGLGIVGFALIMAGIMNFASYYWSDKIVLGISGAKELKHDQNKEIYHLVENLCIAAGLPTPKIYIIEDTAPNAFATGRDPKHSAIALTSGIIQKLSKQELEGVIAHELSHVGNRDTLLMSVVSILVGTIALLADFFMRSMFFGGHNDRESRGNQFMVIIAIVAAILAPIVAILIQLAISRKREFLADASSVLLTRYPGGLASALQKISADREPLEAANRGTAHLYIVNPLKGKDAKQWLAGLFNTHPPIEARLKALREMEGLK</sequence>
<feature type="domain" description="Peptidase M48" evidence="13">
    <location>
        <begin position="86"/>
        <end position="304"/>
    </location>
</feature>
<protein>
    <recommendedName>
        <fullName evidence="12">Protease HtpX homolog</fullName>
        <ecNumber evidence="12">3.4.24.-</ecNumber>
    </recommendedName>
</protein>
<dbReference type="GO" id="GO:0006508">
    <property type="term" value="P:proteolysis"/>
    <property type="evidence" value="ECO:0007669"/>
    <property type="project" value="UniProtKB-KW"/>
</dbReference>
<dbReference type="GO" id="GO:0008270">
    <property type="term" value="F:zinc ion binding"/>
    <property type="evidence" value="ECO:0007669"/>
    <property type="project" value="UniProtKB-UniRule"/>
</dbReference>
<proteinExistence type="inferred from homology"/>
<evidence type="ECO:0000256" key="1">
    <source>
        <dbReference type="ARBA" id="ARBA00004651"/>
    </source>
</evidence>
<comment type="similarity">
    <text evidence="2 12">Belongs to the peptidase M48B family.</text>
</comment>
<feature type="transmembrane region" description="Helical" evidence="12">
    <location>
        <begin position="18"/>
        <end position="36"/>
    </location>
</feature>
<dbReference type="EC" id="3.4.24.-" evidence="12"/>
<evidence type="ECO:0000256" key="8">
    <source>
        <dbReference type="ARBA" id="ARBA00022833"/>
    </source>
</evidence>
<dbReference type="PANTHER" id="PTHR43221:SF1">
    <property type="entry name" value="PROTEASE HTPX"/>
    <property type="match status" value="1"/>
</dbReference>
<keyword evidence="11 12" id="KW-0472">Membrane</keyword>
<gene>
    <name evidence="12" type="primary">htpX</name>
    <name evidence="14" type="ORF">UU67_C0020G0005</name>
</gene>
<keyword evidence="8 12" id="KW-0862">Zinc</keyword>
<dbReference type="InterPro" id="IPR050083">
    <property type="entry name" value="HtpX_protease"/>
</dbReference>
<dbReference type="GO" id="GO:0005886">
    <property type="term" value="C:plasma membrane"/>
    <property type="evidence" value="ECO:0007669"/>
    <property type="project" value="UniProtKB-SubCell"/>
</dbReference>
<keyword evidence="6 12" id="KW-0479">Metal-binding</keyword>
<evidence type="ECO:0000256" key="2">
    <source>
        <dbReference type="ARBA" id="ARBA00009779"/>
    </source>
</evidence>
<evidence type="ECO:0000256" key="11">
    <source>
        <dbReference type="ARBA" id="ARBA00023136"/>
    </source>
</evidence>
<feature type="transmembrane region" description="Helical" evidence="12">
    <location>
        <begin position="162"/>
        <end position="181"/>
    </location>
</feature>
<evidence type="ECO:0000256" key="10">
    <source>
        <dbReference type="ARBA" id="ARBA00023049"/>
    </source>
</evidence>
<dbReference type="Proteomes" id="UP000034753">
    <property type="component" value="Unassembled WGS sequence"/>
</dbReference>
<keyword evidence="10 12" id="KW-0482">Metalloprotease</keyword>
<dbReference type="HAMAP" id="MF_00188">
    <property type="entry name" value="Pept_M48_protease_HtpX"/>
    <property type="match status" value="1"/>
</dbReference>
<evidence type="ECO:0000256" key="7">
    <source>
        <dbReference type="ARBA" id="ARBA00022801"/>
    </source>
</evidence>
<dbReference type="CDD" id="cd07340">
    <property type="entry name" value="M48B_Htpx_like"/>
    <property type="match status" value="1"/>
</dbReference>
<dbReference type="AlphaFoldDB" id="A0A0G0WLQ9"/>
<evidence type="ECO:0000256" key="12">
    <source>
        <dbReference type="HAMAP-Rule" id="MF_00188"/>
    </source>
</evidence>
<dbReference type="InterPro" id="IPR001915">
    <property type="entry name" value="Peptidase_M48"/>
</dbReference>
<feature type="binding site" evidence="12">
    <location>
        <position position="228"/>
    </location>
    <ligand>
        <name>Zn(2+)</name>
        <dbReference type="ChEBI" id="CHEBI:29105"/>
        <note>catalytic</note>
    </ligand>
</feature>
<accession>A0A0G0WLQ9</accession>
<keyword evidence="5 12" id="KW-0812">Transmembrane</keyword>
<evidence type="ECO:0000256" key="5">
    <source>
        <dbReference type="ARBA" id="ARBA00022692"/>
    </source>
</evidence>
<reference evidence="14 15" key="1">
    <citation type="journal article" date="2015" name="Nature">
        <title>rRNA introns, odd ribosomes, and small enigmatic genomes across a large radiation of phyla.</title>
        <authorList>
            <person name="Brown C.T."/>
            <person name="Hug L.A."/>
            <person name="Thomas B.C."/>
            <person name="Sharon I."/>
            <person name="Castelle C.J."/>
            <person name="Singh A."/>
            <person name="Wilkins M.J."/>
            <person name="Williams K.H."/>
            <person name="Banfield J.F."/>
        </authorList>
    </citation>
    <scope>NUCLEOTIDE SEQUENCE [LARGE SCALE GENOMIC DNA]</scope>
</reference>
<feature type="binding site" evidence="12">
    <location>
        <position position="151"/>
    </location>
    <ligand>
        <name>Zn(2+)</name>
        <dbReference type="ChEBI" id="CHEBI:29105"/>
        <note>catalytic</note>
    </ligand>
</feature>
<keyword evidence="3 12" id="KW-1003">Cell membrane</keyword>
<evidence type="ECO:0000259" key="13">
    <source>
        <dbReference type="Pfam" id="PF01435"/>
    </source>
</evidence>
<comment type="subcellular location">
    <subcellularLocation>
        <location evidence="1 12">Cell membrane</location>
        <topology evidence="1 12">Multi-pass membrane protein</topology>
    </subcellularLocation>
</comment>
<evidence type="ECO:0000256" key="9">
    <source>
        <dbReference type="ARBA" id="ARBA00022989"/>
    </source>
</evidence>
<feature type="transmembrane region" description="Helical" evidence="12">
    <location>
        <begin position="48"/>
        <end position="68"/>
    </location>
</feature>
<organism evidence="14 15">
    <name type="scientific">Candidatus Daviesbacteria bacterium GW2011_GWB1_41_5</name>
    <dbReference type="NCBI Taxonomy" id="1618429"/>
    <lineage>
        <taxon>Bacteria</taxon>
        <taxon>Candidatus Daviesiibacteriota</taxon>
    </lineage>
</organism>
<dbReference type="EMBL" id="LCBN01000020">
    <property type="protein sequence ID" value="KKS13684.1"/>
    <property type="molecule type" value="Genomic_DNA"/>
</dbReference>
<comment type="cofactor">
    <cofactor evidence="12">
        <name>Zn(2+)</name>
        <dbReference type="ChEBI" id="CHEBI:29105"/>
    </cofactor>
    <text evidence="12">Binds 1 zinc ion per subunit.</text>
</comment>
<dbReference type="PANTHER" id="PTHR43221">
    <property type="entry name" value="PROTEASE HTPX"/>
    <property type="match status" value="1"/>
</dbReference>
<evidence type="ECO:0000313" key="14">
    <source>
        <dbReference type="EMBL" id="KKS13684.1"/>
    </source>
</evidence>
<feature type="binding site" evidence="12">
    <location>
        <position position="155"/>
    </location>
    <ligand>
        <name>Zn(2+)</name>
        <dbReference type="ChEBI" id="CHEBI:29105"/>
        <note>catalytic</note>
    </ligand>
</feature>
<dbReference type="Gene3D" id="3.30.2010.10">
    <property type="entry name" value="Metalloproteases ('zincins'), catalytic domain"/>
    <property type="match status" value="1"/>
</dbReference>
<keyword evidence="7 12" id="KW-0378">Hydrolase</keyword>
<evidence type="ECO:0000256" key="4">
    <source>
        <dbReference type="ARBA" id="ARBA00022670"/>
    </source>
</evidence>
<name>A0A0G0WLQ9_9BACT</name>
<keyword evidence="9 12" id="KW-1133">Transmembrane helix</keyword>
<dbReference type="GO" id="GO:0004222">
    <property type="term" value="F:metalloendopeptidase activity"/>
    <property type="evidence" value="ECO:0007669"/>
    <property type="project" value="UniProtKB-UniRule"/>
</dbReference>
<dbReference type="InterPro" id="IPR022919">
    <property type="entry name" value="Pept_M48_protease_HtpX"/>
</dbReference>
<evidence type="ECO:0000256" key="3">
    <source>
        <dbReference type="ARBA" id="ARBA00022475"/>
    </source>
</evidence>